<reference evidence="3" key="1">
    <citation type="journal article" date="2019" name="Int. J. Syst. Evol. Microbiol.">
        <title>The Global Catalogue of Microorganisms (GCM) 10K type strain sequencing project: providing services to taxonomists for standard genome sequencing and annotation.</title>
        <authorList>
            <consortium name="The Broad Institute Genomics Platform"/>
            <consortium name="The Broad Institute Genome Sequencing Center for Infectious Disease"/>
            <person name="Wu L."/>
            <person name="Ma J."/>
        </authorList>
    </citation>
    <scope>NUCLEOTIDE SEQUENCE [LARGE SCALE GENOMIC DNA]</scope>
    <source>
        <strain evidence="3">CGMCC 1.12859</strain>
    </source>
</reference>
<name>A0ABW2FUD1_9ACTN</name>
<evidence type="ECO:0000313" key="2">
    <source>
        <dbReference type="EMBL" id="MFC7180022.1"/>
    </source>
</evidence>
<dbReference type="PANTHER" id="PTHR33824">
    <property type="entry name" value="POLYKETIDE CYCLASE/DEHYDRASE AND LIPID TRANSPORT SUPERFAMILY PROTEIN"/>
    <property type="match status" value="1"/>
</dbReference>
<dbReference type="CDD" id="cd07817">
    <property type="entry name" value="SRPBCC_8"/>
    <property type="match status" value="1"/>
</dbReference>
<sequence length="149" mass="16764">MSTVQESIDVAVPVNTAYNQWTQFEDFPKFMDGVEEITQIDDRRSHWRTRVAGVSREFDTEIVDQVPDDHVAWRTTGGDTHQSGVVSFQMIDATHTRVMMAMDFEPDGLGEKVAGALGIVDRQVKGDLRRFKAFIEARGVESGGFRGRL</sequence>
<dbReference type="EMBL" id="JBHTAJ010000015">
    <property type="protein sequence ID" value="MFC7180022.1"/>
    <property type="molecule type" value="Genomic_DNA"/>
</dbReference>
<protein>
    <submittedName>
        <fullName evidence="2">SRPBCC family protein</fullName>
    </submittedName>
</protein>
<dbReference type="SUPFAM" id="SSF55961">
    <property type="entry name" value="Bet v1-like"/>
    <property type="match status" value="1"/>
</dbReference>
<dbReference type="Pfam" id="PF03364">
    <property type="entry name" value="Polyketide_cyc"/>
    <property type="match status" value="1"/>
</dbReference>
<evidence type="ECO:0000313" key="3">
    <source>
        <dbReference type="Proteomes" id="UP001596435"/>
    </source>
</evidence>
<dbReference type="Gene3D" id="3.30.530.20">
    <property type="match status" value="1"/>
</dbReference>
<dbReference type="InterPro" id="IPR005031">
    <property type="entry name" value="COQ10_START"/>
</dbReference>
<gene>
    <name evidence="2" type="ORF">ACFQMG_10675</name>
</gene>
<dbReference type="InterPro" id="IPR023393">
    <property type="entry name" value="START-like_dom_sf"/>
</dbReference>
<comment type="caution">
    <text evidence="2">The sequence shown here is derived from an EMBL/GenBank/DDBJ whole genome shotgun (WGS) entry which is preliminary data.</text>
</comment>
<organism evidence="2 3">
    <name type="scientific">Kitasatospora paranensis</name>
    <dbReference type="NCBI Taxonomy" id="258053"/>
    <lineage>
        <taxon>Bacteria</taxon>
        <taxon>Bacillati</taxon>
        <taxon>Actinomycetota</taxon>
        <taxon>Actinomycetes</taxon>
        <taxon>Kitasatosporales</taxon>
        <taxon>Streptomycetaceae</taxon>
        <taxon>Kitasatospora</taxon>
    </lineage>
</organism>
<feature type="domain" description="Coenzyme Q-binding protein COQ10 START" evidence="1">
    <location>
        <begin position="10"/>
        <end position="130"/>
    </location>
</feature>
<dbReference type="PANTHER" id="PTHR33824:SF7">
    <property type="entry name" value="POLYKETIDE CYCLASE_DEHYDRASE AND LIPID TRANSPORT SUPERFAMILY PROTEIN"/>
    <property type="match status" value="1"/>
</dbReference>
<dbReference type="Proteomes" id="UP001596435">
    <property type="component" value="Unassembled WGS sequence"/>
</dbReference>
<keyword evidence="3" id="KW-1185">Reference proteome</keyword>
<evidence type="ECO:0000259" key="1">
    <source>
        <dbReference type="Pfam" id="PF03364"/>
    </source>
</evidence>
<proteinExistence type="predicted"/>
<dbReference type="RefSeq" id="WP_345704081.1">
    <property type="nucleotide sequence ID" value="NZ_BAABKV010000001.1"/>
</dbReference>
<accession>A0ABW2FUD1</accession>
<dbReference type="InterPro" id="IPR047137">
    <property type="entry name" value="ORF3"/>
</dbReference>